<evidence type="ECO:0000313" key="9">
    <source>
        <dbReference type="Proteomes" id="UP000298513"/>
    </source>
</evidence>
<reference evidence="8 9" key="1">
    <citation type="submission" date="2019-04" db="EMBL/GenBank/DDBJ databases">
        <title>Streptomyces sp. nov. Bv016 isolated from bark of Buahinia variegata.</title>
        <authorList>
            <person name="Kanchanasin P."/>
            <person name="Tanasupawat S."/>
            <person name="Yuki M."/>
            <person name="Kudo T."/>
        </authorList>
    </citation>
    <scope>NUCLEOTIDE SEQUENCE [LARGE SCALE GENOMIC DNA]</scope>
    <source>
        <strain evidence="8 9">JCM 4765</strain>
    </source>
</reference>
<gene>
    <name evidence="8" type="ORF">E5082_21855</name>
</gene>
<evidence type="ECO:0000256" key="2">
    <source>
        <dbReference type="ARBA" id="ARBA00022448"/>
    </source>
</evidence>
<comment type="subcellular location">
    <subcellularLocation>
        <location evidence="1">Cell membrane</location>
        <topology evidence="1">Multi-pass membrane protein</topology>
    </subcellularLocation>
</comment>
<keyword evidence="2" id="KW-0813">Transport</keyword>
<name>A0A4Z1DDB7_STRGP</name>
<organism evidence="8 9">
    <name type="scientific">Streptomyces griseoluteus</name>
    <dbReference type="NCBI Taxonomy" id="29306"/>
    <lineage>
        <taxon>Bacteria</taxon>
        <taxon>Bacillati</taxon>
        <taxon>Actinomycetota</taxon>
        <taxon>Actinomycetes</taxon>
        <taxon>Kitasatosporales</taxon>
        <taxon>Streptomycetaceae</taxon>
        <taxon>Streptomyces</taxon>
    </lineage>
</organism>
<accession>A0A4Z1DDB7</accession>
<dbReference type="PANTHER" id="PTHR43045">
    <property type="entry name" value="SHIKIMATE TRANSPORTER"/>
    <property type="match status" value="1"/>
</dbReference>
<keyword evidence="5" id="KW-1133">Transmembrane helix</keyword>
<dbReference type="GO" id="GO:0022857">
    <property type="term" value="F:transmembrane transporter activity"/>
    <property type="evidence" value="ECO:0007669"/>
    <property type="project" value="InterPro"/>
</dbReference>
<keyword evidence="9" id="KW-1185">Reference proteome</keyword>
<feature type="domain" description="Major facilitator superfamily (MFS) profile" evidence="7">
    <location>
        <begin position="1"/>
        <end position="131"/>
    </location>
</feature>
<evidence type="ECO:0000256" key="4">
    <source>
        <dbReference type="ARBA" id="ARBA00022692"/>
    </source>
</evidence>
<evidence type="ECO:0000256" key="5">
    <source>
        <dbReference type="ARBA" id="ARBA00022989"/>
    </source>
</evidence>
<dbReference type="EMBL" id="SRRU01000008">
    <property type="protein sequence ID" value="TGN80060.1"/>
    <property type="molecule type" value="Genomic_DNA"/>
</dbReference>
<dbReference type="Gene3D" id="1.20.1250.20">
    <property type="entry name" value="MFS general substrate transporter like domains"/>
    <property type="match status" value="1"/>
</dbReference>
<evidence type="ECO:0000259" key="7">
    <source>
        <dbReference type="PROSITE" id="PS50850"/>
    </source>
</evidence>
<dbReference type="InterPro" id="IPR020846">
    <property type="entry name" value="MFS_dom"/>
</dbReference>
<dbReference type="RefSeq" id="WP_135792944.1">
    <property type="nucleotide sequence ID" value="NZ_BNBQ01000015.1"/>
</dbReference>
<dbReference type="GO" id="GO:0005886">
    <property type="term" value="C:plasma membrane"/>
    <property type="evidence" value="ECO:0007669"/>
    <property type="project" value="UniProtKB-SubCell"/>
</dbReference>
<dbReference type="PANTHER" id="PTHR43045:SF1">
    <property type="entry name" value="SHIKIMATE TRANSPORTER"/>
    <property type="match status" value="1"/>
</dbReference>
<keyword evidence="6" id="KW-0472">Membrane</keyword>
<proteinExistence type="predicted"/>
<dbReference type="GeneID" id="91534392"/>
<dbReference type="AlphaFoldDB" id="A0A4Z1DDB7"/>
<keyword evidence="4" id="KW-0812">Transmembrane</keyword>
<protein>
    <recommendedName>
        <fullName evidence="7">Major facilitator superfamily (MFS) profile domain-containing protein</fullName>
    </recommendedName>
</protein>
<dbReference type="PROSITE" id="PS50850">
    <property type="entry name" value="MFS"/>
    <property type="match status" value="1"/>
</dbReference>
<dbReference type="SUPFAM" id="SSF103473">
    <property type="entry name" value="MFS general substrate transporter"/>
    <property type="match status" value="1"/>
</dbReference>
<evidence type="ECO:0000256" key="3">
    <source>
        <dbReference type="ARBA" id="ARBA00022475"/>
    </source>
</evidence>
<comment type="caution">
    <text evidence="8">The sequence shown here is derived from an EMBL/GenBank/DDBJ whole genome shotgun (WGS) entry which is preliminary data.</text>
</comment>
<keyword evidence="3" id="KW-1003">Cell membrane</keyword>
<sequence length="131" mass="13555">MMQGFGVGAELGGAYVMSTEAAQEHKRGFYGSLPGAGEFIGVVMASGAVAAVPTLPEDDLLSRGWRIPFLASARGGADSWRADALVGGLIALPFAIGRDSRASCCSICTPVAQGLLTFFAATAACQWRGRR</sequence>
<dbReference type="InterPro" id="IPR036259">
    <property type="entry name" value="MFS_trans_sf"/>
</dbReference>
<dbReference type="Proteomes" id="UP000298513">
    <property type="component" value="Unassembled WGS sequence"/>
</dbReference>
<evidence type="ECO:0000313" key="8">
    <source>
        <dbReference type="EMBL" id="TGN80060.1"/>
    </source>
</evidence>
<evidence type="ECO:0000256" key="1">
    <source>
        <dbReference type="ARBA" id="ARBA00004651"/>
    </source>
</evidence>
<evidence type="ECO:0000256" key="6">
    <source>
        <dbReference type="ARBA" id="ARBA00023136"/>
    </source>
</evidence>